<keyword evidence="2 5" id="KW-0812">Transmembrane</keyword>
<dbReference type="GO" id="GO:0016020">
    <property type="term" value="C:membrane"/>
    <property type="evidence" value="ECO:0007669"/>
    <property type="project" value="UniProtKB-SubCell"/>
</dbReference>
<accession>A0AAV7X9B4</accession>
<evidence type="ECO:0000256" key="4">
    <source>
        <dbReference type="ARBA" id="ARBA00023136"/>
    </source>
</evidence>
<feature type="transmembrane region" description="Helical" evidence="5">
    <location>
        <begin position="147"/>
        <end position="168"/>
    </location>
</feature>
<keyword evidence="3 5" id="KW-1133">Transmembrane helix</keyword>
<evidence type="ECO:0008006" key="8">
    <source>
        <dbReference type="Google" id="ProtNLM"/>
    </source>
</evidence>
<reference evidence="6" key="1">
    <citation type="submission" date="2022-12" db="EMBL/GenBank/DDBJ databases">
        <title>Chromosome-level genome assembly of the bean flower thrips Megalurothrips usitatus.</title>
        <authorList>
            <person name="Ma L."/>
            <person name="Liu Q."/>
            <person name="Li H."/>
            <person name="Cai W."/>
        </authorList>
    </citation>
    <scope>NUCLEOTIDE SEQUENCE</scope>
    <source>
        <strain evidence="6">Cailab_2022a</strain>
    </source>
</reference>
<comment type="subcellular location">
    <subcellularLocation>
        <location evidence="1">Membrane</location>
        <topology evidence="1">Multi-pass membrane protein</topology>
    </subcellularLocation>
</comment>
<feature type="transmembrane region" description="Helical" evidence="5">
    <location>
        <begin position="112"/>
        <end position="135"/>
    </location>
</feature>
<gene>
    <name evidence="6" type="ORF">ONE63_003582</name>
</gene>
<dbReference type="GO" id="GO:0022857">
    <property type="term" value="F:transmembrane transporter activity"/>
    <property type="evidence" value="ECO:0007669"/>
    <property type="project" value="InterPro"/>
</dbReference>
<proteinExistence type="predicted"/>
<dbReference type="InterPro" id="IPR036259">
    <property type="entry name" value="MFS_trans_sf"/>
</dbReference>
<name>A0AAV7X9B4_9NEOP</name>
<feature type="transmembrane region" description="Helical" evidence="5">
    <location>
        <begin position="180"/>
        <end position="201"/>
    </location>
</feature>
<dbReference type="InterPro" id="IPR011701">
    <property type="entry name" value="MFS"/>
</dbReference>
<evidence type="ECO:0000256" key="5">
    <source>
        <dbReference type="SAM" id="Phobius"/>
    </source>
</evidence>
<feature type="transmembrane region" description="Helical" evidence="5">
    <location>
        <begin position="269"/>
        <end position="287"/>
    </location>
</feature>
<dbReference type="Gene3D" id="1.20.1250.20">
    <property type="entry name" value="MFS general substrate transporter like domains"/>
    <property type="match status" value="1"/>
</dbReference>
<keyword evidence="4 5" id="KW-0472">Membrane</keyword>
<protein>
    <recommendedName>
        <fullName evidence="8">Proton-coupled folate transporter-like</fullName>
    </recommendedName>
</protein>
<dbReference type="Pfam" id="PF07690">
    <property type="entry name" value="MFS_1"/>
    <property type="match status" value="1"/>
</dbReference>
<sequence length="372" mass="41114">MGLRQKIKHLYSNISVEPPLLLYIVPNLLSSITIENMYLEKACRVSLKYTEEVCDLVTRRNVTNDTEAFQVKVSETVAGMLVWRSALRTVFPIAVVLCAGSWSDRRRRRKPLILFPLIGNLLVGVGLLLCTIFFQQVSLEVTAMIEVIFPALSGGGTVLILAVCSYVGDITSPATRTFRLGMVWAVLSWVNPIGTALSGVGHAALGFTGMFAVGIAFNLLGIAYTHLCLAEPRPPVPRPEGVSFLSDFFNWRHVWDTMRVGSKRAAGSYRLKFLLVVILHVVIVGPQSGEGVVSFLYVTTRFKWNDIAVSTFTTYIVILNAVGCVLVTNVMSGWLKLEDCIIGMLSMAIRATFSPIAAYMTKTWQFYVSKSK</sequence>
<feature type="transmembrane region" description="Helical" evidence="5">
    <location>
        <begin position="207"/>
        <end position="229"/>
    </location>
</feature>
<organism evidence="6 7">
    <name type="scientific">Megalurothrips usitatus</name>
    <name type="common">bean blossom thrips</name>
    <dbReference type="NCBI Taxonomy" id="439358"/>
    <lineage>
        <taxon>Eukaryota</taxon>
        <taxon>Metazoa</taxon>
        <taxon>Ecdysozoa</taxon>
        <taxon>Arthropoda</taxon>
        <taxon>Hexapoda</taxon>
        <taxon>Insecta</taxon>
        <taxon>Pterygota</taxon>
        <taxon>Neoptera</taxon>
        <taxon>Paraneoptera</taxon>
        <taxon>Thysanoptera</taxon>
        <taxon>Terebrantia</taxon>
        <taxon>Thripoidea</taxon>
        <taxon>Thripidae</taxon>
        <taxon>Megalurothrips</taxon>
    </lineage>
</organism>
<dbReference type="EMBL" id="JAPTSV010000014">
    <property type="protein sequence ID" value="KAJ1520454.1"/>
    <property type="molecule type" value="Genomic_DNA"/>
</dbReference>
<dbReference type="SUPFAM" id="SSF103473">
    <property type="entry name" value="MFS general substrate transporter"/>
    <property type="match status" value="1"/>
</dbReference>
<dbReference type="PANTHER" id="PTHR23507:SF1">
    <property type="entry name" value="FI18259P1-RELATED"/>
    <property type="match status" value="1"/>
</dbReference>
<dbReference type="AlphaFoldDB" id="A0AAV7X9B4"/>
<evidence type="ECO:0000313" key="6">
    <source>
        <dbReference type="EMBL" id="KAJ1520454.1"/>
    </source>
</evidence>
<dbReference type="Proteomes" id="UP001075354">
    <property type="component" value="Chromosome 14"/>
</dbReference>
<feature type="transmembrane region" description="Helical" evidence="5">
    <location>
        <begin position="340"/>
        <end position="360"/>
    </location>
</feature>
<comment type="caution">
    <text evidence="6">The sequence shown here is derived from an EMBL/GenBank/DDBJ whole genome shotgun (WGS) entry which is preliminary data.</text>
</comment>
<evidence type="ECO:0000256" key="3">
    <source>
        <dbReference type="ARBA" id="ARBA00022989"/>
    </source>
</evidence>
<evidence type="ECO:0000256" key="1">
    <source>
        <dbReference type="ARBA" id="ARBA00004141"/>
    </source>
</evidence>
<feature type="transmembrane region" description="Helical" evidence="5">
    <location>
        <begin position="307"/>
        <end position="328"/>
    </location>
</feature>
<dbReference type="PANTHER" id="PTHR23507">
    <property type="entry name" value="ZGC:174356"/>
    <property type="match status" value="1"/>
</dbReference>
<evidence type="ECO:0000313" key="7">
    <source>
        <dbReference type="Proteomes" id="UP001075354"/>
    </source>
</evidence>
<evidence type="ECO:0000256" key="2">
    <source>
        <dbReference type="ARBA" id="ARBA00022692"/>
    </source>
</evidence>
<keyword evidence="7" id="KW-1185">Reference proteome</keyword>